<dbReference type="Pfam" id="PF13765">
    <property type="entry name" value="PRY"/>
    <property type="match status" value="1"/>
</dbReference>
<evidence type="ECO:0000256" key="3">
    <source>
        <dbReference type="ARBA" id="ARBA00022833"/>
    </source>
</evidence>
<sequence>LSCIGQPSLEFNMFEPEPRSREDFLRYASDVTLDPNTANKRLSLSDGNRRATRVCEEQSYPDHPDRFDHYYQVLSTEGLTGRCYWEVECSVKNVFIAVSYRDIKRRGNGHENAFGYNDKSWALRCQKNSYSFYFNDLESEVSGPISGRIGVYLDHSAGALSFYSVKDKTMSLLHRVQTTFTQPLFAGVWLGYTGDTVHFLKLK</sequence>
<accession>A0A8C6U4U2</accession>
<keyword evidence="1" id="KW-0479">Metal-binding</keyword>
<protein>
    <recommendedName>
        <fullName evidence="4">B30.2/SPRY domain-containing protein</fullName>
    </recommendedName>
</protein>
<keyword evidence="3" id="KW-0862">Zinc</keyword>
<dbReference type="InterPro" id="IPR003877">
    <property type="entry name" value="SPRY_dom"/>
</dbReference>
<evidence type="ECO:0000313" key="5">
    <source>
        <dbReference type="Ensembl" id="ENSNMLP00000029689.1"/>
    </source>
</evidence>
<evidence type="ECO:0000259" key="4">
    <source>
        <dbReference type="PROSITE" id="PS50188"/>
    </source>
</evidence>
<dbReference type="AlphaFoldDB" id="A0A8C6U4U2"/>
<dbReference type="PRINTS" id="PR01407">
    <property type="entry name" value="BUTYPHLNCDUF"/>
</dbReference>
<dbReference type="Ensembl" id="ENSNMLT00000014373.1">
    <property type="protein sequence ID" value="ENSNMLP00000012736.1"/>
    <property type="gene ID" value="ENSNMLG00000008641.1"/>
</dbReference>
<dbReference type="InterPro" id="IPR001870">
    <property type="entry name" value="B30.2/SPRY"/>
</dbReference>
<dbReference type="InterPro" id="IPR003879">
    <property type="entry name" value="Butyrophylin_SPRY"/>
</dbReference>
<keyword evidence="2" id="KW-0863">Zinc-finger</keyword>
<feature type="domain" description="B30.2/SPRY" evidence="4">
    <location>
        <begin position="11"/>
        <end position="203"/>
    </location>
</feature>
<dbReference type="PROSITE" id="PS50188">
    <property type="entry name" value="B302_SPRY"/>
    <property type="match status" value="1"/>
</dbReference>
<dbReference type="SMART" id="SM00449">
    <property type="entry name" value="SPRY"/>
    <property type="match status" value="1"/>
</dbReference>
<dbReference type="Ensembl" id="ENSNMLT00000033120.1">
    <property type="protein sequence ID" value="ENSNMLP00000029689.1"/>
    <property type="gene ID" value="ENSNMLG00000018801.1"/>
</dbReference>
<dbReference type="SMART" id="SM00589">
    <property type="entry name" value="PRY"/>
    <property type="match status" value="1"/>
</dbReference>
<dbReference type="Gene3D" id="2.60.120.920">
    <property type="match status" value="1"/>
</dbReference>
<dbReference type="CDD" id="cd16040">
    <property type="entry name" value="SPRY_PRY_SNTX"/>
    <property type="match status" value="1"/>
</dbReference>
<dbReference type="InterPro" id="IPR043136">
    <property type="entry name" value="B30.2/SPRY_sf"/>
</dbReference>
<dbReference type="Pfam" id="PF00622">
    <property type="entry name" value="SPRY"/>
    <property type="match status" value="1"/>
</dbReference>
<reference evidence="5" key="1">
    <citation type="submission" date="2025-05" db="UniProtKB">
        <authorList>
            <consortium name="Ensembl"/>
        </authorList>
    </citation>
    <scope>IDENTIFICATION</scope>
</reference>
<proteinExistence type="predicted"/>
<dbReference type="GO" id="GO:0008270">
    <property type="term" value="F:zinc ion binding"/>
    <property type="evidence" value="ECO:0007669"/>
    <property type="project" value="UniProtKB-KW"/>
</dbReference>
<evidence type="ECO:0000313" key="6">
    <source>
        <dbReference type="Proteomes" id="UP000694523"/>
    </source>
</evidence>
<dbReference type="InterPro" id="IPR006574">
    <property type="entry name" value="PRY"/>
</dbReference>
<dbReference type="PANTHER" id="PTHR25465">
    <property type="entry name" value="B-BOX DOMAIN CONTAINING"/>
    <property type="match status" value="1"/>
</dbReference>
<keyword evidence="6" id="KW-1185">Reference proteome</keyword>
<organism evidence="5 6">
    <name type="scientific">Neogobius melanostomus</name>
    <name type="common">round goby</name>
    <dbReference type="NCBI Taxonomy" id="47308"/>
    <lineage>
        <taxon>Eukaryota</taxon>
        <taxon>Metazoa</taxon>
        <taxon>Chordata</taxon>
        <taxon>Craniata</taxon>
        <taxon>Vertebrata</taxon>
        <taxon>Euteleostomi</taxon>
        <taxon>Actinopterygii</taxon>
        <taxon>Neopterygii</taxon>
        <taxon>Teleostei</taxon>
        <taxon>Neoteleostei</taxon>
        <taxon>Acanthomorphata</taxon>
        <taxon>Gobiaria</taxon>
        <taxon>Gobiiformes</taxon>
        <taxon>Gobioidei</taxon>
        <taxon>Gobiidae</taxon>
        <taxon>Benthophilinae</taxon>
        <taxon>Neogobiini</taxon>
        <taxon>Neogobius</taxon>
    </lineage>
</organism>
<dbReference type="PANTHER" id="PTHR25465:SF5">
    <property type="entry name" value="E3 UBIQUITIN_ISG15 LIGASE TRIM25-RELATED"/>
    <property type="match status" value="1"/>
</dbReference>
<dbReference type="InterPro" id="IPR013320">
    <property type="entry name" value="ConA-like_dom_sf"/>
</dbReference>
<dbReference type="InterPro" id="IPR051051">
    <property type="entry name" value="E3_ubiq-ligase_TRIM/RNF"/>
</dbReference>
<name>A0A8C6U4U2_9GOBI</name>
<evidence type="ECO:0000256" key="1">
    <source>
        <dbReference type="ARBA" id="ARBA00022723"/>
    </source>
</evidence>
<dbReference type="Proteomes" id="UP000694523">
    <property type="component" value="Unplaced"/>
</dbReference>
<evidence type="ECO:0000256" key="2">
    <source>
        <dbReference type="ARBA" id="ARBA00022771"/>
    </source>
</evidence>
<dbReference type="GO" id="GO:0005737">
    <property type="term" value="C:cytoplasm"/>
    <property type="evidence" value="ECO:0007669"/>
    <property type="project" value="UniProtKB-ARBA"/>
</dbReference>
<dbReference type="SUPFAM" id="SSF49899">
    <property type="entry name" value="Concanavalin A-like lectins/glucanases"/>
    <property type="match status" value="1"/>
</dbReference>